<reference evidence="1" key="1">
    <citation type="journal article" date="2020" name="Nature">
        <title>Giant virus diversity and host interactions through global metagenomics.</title>
        <authorList>
            <person name="Schulz F."/>
            <person name="Roux S."/>
            <person name="Paez-Espino D."/>
            <person name="Jungbluth S."/>
            <person name="Walsh D.A."/>
            <person name="Denef V.J."/>
            <person name="McMahon K.D."/>
            <person name="Konstantinidis K.T."/>
            <person name="Eloe-Fadrosh E.A."/>
            <person name="Kyrpides N.C."/>
            <person name="Woyke T."/>
        </authorList>
    </citation>
    <scope>NUCLEOTIDE SEQUENCE</scope>
    <source>
        <strain evidence="1">GVMAG-M-3300020192-26</strain>
    </source>
</reference>
<accession>A0A6C0CD72</accession>
<organism evidence="1">
    <name type="scientific">viral metagenome</name>
    <dbReference type="NCBI Taxonomy" id="1070528"/>
    <lineage>
        <taxon>unclassified sequences</taxon>
        <taxon>metagenomes</taxon>
        <taxon>organismal metagenomes</taxon>
    </lineage>
</organism>
<dbReference type="AlphaFoldDB" id="A0A6C0CD72"/>
<proteinExistence type="predicted"/>
<evidence type="ECO:0000313" key="1">
    <source>
        <dbReference type="EMBL" id="QHT01575.1"/>
    </source>
</evidence>
<protein>
    <submittedName>
        <fullName evidence="1">Uncharacterized protein</fullName>
    </submittedName>
</protein>
<name>A0A6C0CD72_9ZZZZ</name>
<dbReference type="EMBL" id="MN739377">
    <property type="protein sequence ID" value="QHT01575.1"/>
    <property type="molecule type" value="Genomic_DNA"/>
</dbReference>
<sequence length="33" mass="3803">MDIVLFGDIFDYMVVIMSDVSILECYLDINSTK</sequence>